<sequence length="292" mass="30764">MRTPARSHRGFTLVEMIVVIVITGIIGGMVAIFLRAPVQGYMDSTRRAEMTDIADTALRRLARDLHAAVPNSVRLPAPAGSSYFEFMPTRDGGRYRVNPTGGSGSCGAAGDDLDFTVADTCFEIVGSPVTFYNGDAIVIGSTQSDGSLPYQAVTSTNGVRRMIAAAGVGTNGFVKIASTVPFPASSELDGRRFEVVPYDQQAVTYACLNPGTDANGNGTGTLTRYWAYGFKATQAAPPLAGASAILADKVSACNFVYNTSNARNSLVAVSLTITRGGESVSLYQEIHVNNIP</sequence>
<dbReference type="SUPFAM" id="SSF54523">
    <property type="entry name" value="Pili subunits"/>
    <property type="match status" value="1"/>
</dbReference>
<proteinExistence type="predicted"/>
<accession>A0A1J5TT19</accession>
<evidence type="ECO:0000313" key="2">
    <source>
        <dbReference type="EMBL" id="OIR19392.1"/>
    </source>
</evidence>
<organism evidence="2">
    <name type="scientific">mine drainage metagenome</name>
    <dbReference type="NCBI Taxonomy" id="410659"/>
    <lineage>
        <taxon>unclassified sequences</taxon>
        <taxon>metagenomes</taxon>
        <taxon>ecological metagenomes</taxon>
    </lineage>
</organism>
<keyword evidence="1" id="KW-0812">Transmembrane</keyword>
<dbReference type="AlphaFoldDB" id="A0A1J5TT19"/>
<dbReference type="Gene3D" id="3.30.700.10">
    <property type="entry name" value="Glycoprotein, Type 4 Pilin"/>
    <property type="match status" value="1"/>
</dbReference>
<dbReference type="EMBL" id="MLJW01000001">
    <property type="protein sequence ID" value="OIR19392.1"/>
    <property type="molecule type" value="Genomic_DNA"/>
</dbReference>
<dbReference type="PROSITE" id="PS00409">
    <property type="entry name" value="PROKAR_NTER_METHYL"/>
    <property type="match status" value="1"/>
</dbReference>
<dbReference type="Pfam" id="PF07963">
    <property type="entry name" value="N_methyl"/>
    <property type="match status" value="1"/>
</dbReference>
<gene>
    <name evidence="2" type="ORF">GALL_02720</name>
</gene>
<evidence type="ECO:0000256" key="1">
    <source>
        <dbReference type="SAM" id="Phobius"/>
    </source>
</evidence>
<keyword evidence="1" id="KW-0472">Membrane</keyword>
<dbReference type="NCBIfam" id="TIGR02532">
    <property type="entry name" value="IV_pilin_GFxxxE"/>
    <property type="match status" value="1"/>
</dbReference>
<dbReference type="InterPro" id="IPR012902">
    <property type="entry name" value="N_methyl_site"/>
</dbReference>
<comment type="caution">
    <text evidence="2">The sequence shown here is derived from an EMBL/GenBank/DDBJ whole genome shotgun (WGS) entry which is preliminary data.</text>
</comment>
<reference evidence="2" key="1">
    <citation type="submission" date="2016-10" db="EMBL/GenBank/DDBJ databases">
        <title>Sequence of Gallionella enrichment culture.</title>
        <authorList>
            <person name="Poehlein A."/>
            <person name="Muehling M."/>
            <person name="Daniel R."/>
        </authorList>
    </citation>
    <scope>NUCLEOTIDE SEQUENCE</scope>
</reference>
<dbReference type="InterPro" id="IPR045584">
    <property type="entry name" value="Pilin-like"/>
</dbReference>
<feature type="transmembrane region" description="Helical" evidence="1">
    <location>
        <begin position="12"/>
        <end position="34"/>
    </location>
</feature>
<keyword evidence="1" id="KW-1133">Transmembrane helix</keyword>
<evidence type="ECO:0008006" key="3">
    <source>
        <dbReference type="Google" id="ProtNLM"/>
    </source>
</evidence>
<protein>
    <recommendedName>
        <fullName evidence="3">Type II secretion system protein G</fullName>
    </recommendedName>
</protein>
<name>A0A1J5TT19_9ZZZZ</name>